<accession>A0AAN8XZ85</accession>
<dbReference type="Proteomes" id="UP001371456">
    <property type="component" value="Unassembled WGS sequence"/>
</dbReference>
<sequence length="12" mass="1468">MDWLEFLESSNP</sequence>
<organism evidence="1 2">
    <name type="scientific">Solanum bulbocastanum</name>
    <name type="common">Wild potato</name>
    <dbReference type="NCBI Taxonomy" id="147425"/>
    <lineage>
        <taxon>Eukaryota</taxon>
        <taxon>Viridiplantae</taxon>
        <taxon>Streptophyta</taxon>
        <taxon>Embryophyta</taxon>
        <taxon>Tracheophyta</taxon>
        <taxon>Spermatophyta</taxon>
        <taxon>Magnoliopsida</taxon>
        <taxon>eudicotyledons</taxon>
        <taxon>Gunneridae</taxon>
        <taxon>Pentapetalae</taxon>
        <taxon>asterids</taxon>
        <taxon>lamiids</taxon>
        <taxon>Solanales</taxon>
        <taxon>Solanaceae</taxon>
        <taxon>Solanoideae</taxon>
        <taxon>Solaneae</taxon>
        <taxon>Solanum</taxon>
    </lineage>
</organism>
<protein>
    <submittedName>
        <fullName evidence="1">Uncharacterized protein</fullName>
    </submittedName>
</protein>
<name>A0AAN8XZ85_SOLBU</name>
<evidence type="ECO:0000313" key="1">
    <source>
        <dbReference type="EMBL" id="KAK6773426.1"/>
    </source>
</evidence>
<proteinExistence type="predicted"/>
<comment type="caution">
    <text evidence="1">The sequence shown here is derived from an EMBL/GenBank/DDBJ whole genome shotgun (WGS) entry which is preliminary data.</text>
</comment>
<reference evidence="1 2" key="1">
    <citation type="submission" date="2024-02" db="EMBL/GenBank/DDBJ databases">
        <title>de novo genome assembly of Solanum bulbocastanum strain 11H21.</title>
        <authorList>
            <person name="Hosaka A.J."/>
        </authorList>
    </citation>
    <scope>NUCLEOTIDE SEQUENCE [LARGE SCALE GENOMIC DNA]</scope>
    <source>
        <tissue evidence="1">Young leaves</tissue>
    </source>
</reference>
<evidence type="ECO:0000313" key="2">
    <source>
        <dbReference type="Proteomes" id="UP001371456"/>
    </source>
</evidence>
<dbReference type="EMBL" id="JBANQN010000012">
    <property type="protein sequence ID" value="KAK6773426.1"/>
    <property type="molecule type" value="Genomic_DNA"/>
</dbReference>
<gene>
    <name evidence="1" type="ORF">RDI58_028664</name>
</gene>
<keyword evidence="2" id="KW-1185">Reference proteome</keyword>